<name>A0A439CLT4_9PEZI</name>
<proteinExistence type="predicted"/>
<dbReference type="AlphaFoldDB" id="A0A439CLT4"/>
<evidence type="ECO:0000313" key="1">
    <source>
        <dbReference type="EMBL" id="RWA03127.1"/>
    </source>
</evidence>
<organism evidence="1 2">
    <name type="scientific">Xylaria grammica</name>
    <dbReference type="NCBI Taxonomy" id="363999"/>
    <lineage>
        <taxon>Eukaryota</taxon>
        <taxon>Fungi</taxon>
        <taxon>Dikarya</taxon>
        <taxon>Ascomycota</taxon>
        <taxon>Pezizomycotina</taxon>
        <taxon>Sordariomycetes</taxon>
        <taxon>Xylariomycetidae</taxon>
        <taxon>Xylariales</taxon>
        <taxon>Xylariaceae</taxon>
        <taxon>Xylaria</taxon>
    </lineage>
</organism>
<evidence type="ECO:0000313" key="2">
    <source>
        <dbReference type="Proteomes" id="UP000286045"/>
    </source>
</evidence>
<comment type="caution">
    <text evidence="1">The sequence shown here is derived from an EMBL/GenBank/DDBJ whole genome shotgun (WGS) entry which is preliminary data.</text>
</comment>
<keyword evidence="2" id="KW-1185">Reference proteome</keyword>
<sequence>MVIDRAKWRVTIYREAEATATLQLDYDTSGGTARGYDCHFEHALKVEPLSYDGCQIEEGITPRITYLTRPYRSSFNIESDLKRRVPVDFTDPTLYRAYLMGTIRRIAIFDANLYILRKGIGVLI</sequence>
<protein>
    <submittedName>
        <fullName evidence="1">Uncharacterized protein</fullName>
    </submittedName>
</protein>
<reference evidence="1 2" key="1">
    <citation type="submission" date="2018-12" db="EMBL/GenBank/DDBJ databases">
        <title>Draft genome sequence of Xylaria grammica IHI A82.</title>
        <authorList>
            <person name="Buettner E."/>
            <person name="Kellner H."/>
        </authorList>
    </citation>
    <scope>NUCLEOTIDE SEQUENCE [LARGE SCALE GENOMIC DNA]</scope>
    <source>
        <strain evidence="1 2">IHI A82</strain>
    </source>
</reference>
<dbReference type="EMBL" id="RYZI01000931">
    <property type="protein sequence ID" value="RWA03127.1"/>
    <property type="molecule type" value="Genomic_DNA"/>
</dbReference>
<accession>A0A439CLT4</accession>
<gene>
    <name evidence="1" type="ORF">EKO27_g11977</name>
</gene>
<dbReference type="Proteomes" id="UP000286045">
    <property type="component" value="Unassembled WGS sequence"/>
</dbReference>